<dbReference type="InterPro" id="IPR013087">
    <property type="entry name" value="Znf_C2H2_type"/>
</dbReference>
<dbReference type="InterPro" id="IPR000571">
    <property type="entry name" value="Znf_CCCH"/>
</dbReference>
<feature type="compositionally biased region" description="Acidic residues" evidence="2">
    <location>
        <begin position="50"/>
        <end position="63"/>
    </location>
</feature>
<dbReference type="PROSITE" id="PS00028">
    <property type="entry name" value="ZINC_FINGER_C2H2_1"/>
    <property type="match status" value="1"/>
</dbReference>
<feature type="zinc finger region" description="C3H1-type" evidence="1">
    <location>
        <begin position="185"/>
        <end position="212"/>
    </location>
</feature>
<dbReference type="AlphaFoldDB" id="A0A485LE69"/>
<evidence type="ECO:0000313" key="5">
    <source>
        <dbReference type="EMBL" id="KAF0689147.1"/>
    </source>
</evidence>
<feature type="domain" description="C3H1-type" evidence="3">
    <location>
        <begin position="220"/>
        <end position="246"/>
    </location>
</feature>
<feature type="domain" description="C3H1-type" evidence="3">
    <location>
        <begin position="185"/>
        <end position="212"/>
    </location>
</feature>
<gene>
    <name evidence="6" type="primary">Aste57867_19419</name>
    <name evidence="5" type="ORF">As57867_019355</name>
    <name evidence="6" type="ORF">ASTE57867_19419</name>
</gene>
<evidence type="ECO:0000313" key="6">
    <source>
        <dbReference type="EMBL" id="VFT96133.1"/>
    </source>
</evidence>
<feature type="region of interest" description="Disordered" evidence="2">
    <location>
        <begin position="40"/>
        <end position="64"/>
    </location>
</feature>
<evidence type="ECO:0000256" key="2">
    <source>
        <dbReference type="SAM" id="MobiDB-lite"/>
    </source>
</evidence>
<feature type="zinc finger region" description="C3H1-type" evidence="1">
    <location>
        <begin position="220"/>
        <end position="246"/>
    </location>
</feature>
<dbReference type="PROSITE" id="PS50103">
    <property type="entry name" value="ZF_C3H1"/>
    <property type="match status" value="2"/>
</dbReference>
<keyword evidence="7" id="KW-1185">Reference proteome</keyword>
<evidence type="ECO:0000259" key="3">
    <source>
        <dbReference type="PROSITE" id="PS50103"/>
    </source>
</evidence>
<keyword evidence="1" id="KW-0862">Zinc</keyword>
<evidence type="ECO:0000256" key="1">
    <source>
        <dbReference type="PROSITE-ProRule" id="PRU00723"/>
    </source>
</evidence>
<dbReference type="PROSITE" id="PS50157">
    <property type="entry name" value="ZINC_FINGER_C2H2_2"/>
    <property type="match status" value="1"/>
</dbReference>
<dbReference type="SMART" id="SM00356">
    <property type="entry name" value="ZnF_C3H1"/>
    <property type="match status" value="2"/>
</dbReference>
<proteinExistence type="predicted"/>
<dbReference type="Gene3D" id="3.30.160.60">
    <property type="entry name" value="Classic Zinc Finger"/>
    <property type="match status" value="1"/>
</dbReference>
<protein>
    <submittedName>
        <fullName evidence="6">Aste57867_19419 protein</fullName>
    </submittedName>
</protein>
<reference evidence="6 7" key="1">
    <citation type="submission" date="2019-03" db="EMBL/GenBank/DDBJ databases">
        <authorList>
            <person name="Gaulin E."/>
            <person name="Dumas B."/>
        </authorList>
    </citation>
    <scope>NUCLEOTIDE SEQUENCE [LARGE SCALE GENOMIC DNA]</scope>
    <source>
        <strain evidence="6">CBS 568.67</strain>
    </source>
</reference>
<dbReference type="InterPro" id="IPR036236">
    <property type="entry name" value="Znf_C2H2_sf"/>
</dbReference>
<dbReference type="Pfam" id="PF00642">
    <property type="entry name" value="zf-CCCH"/>
    <property type="match status" value="1"/>
</dbReference>
<keyword evidence="1" id="KW-0479">Metal-binding</keyword>
<reference evidence="5" key="2">
    <citation type="submission" date="2019-06" db="EMBL/GenBank/DDBJ databases">
        <title>Genomics analysis of Aphanomyces spp. identifies a new class of oomycete effector associated with host adaptation.</title>
        <authorList>
            <person name="Gaulin E."/>
        </authorList>
    </citation>
    <scope>NUCLEOTIDE SEQUENCE</scope>
    <source>
        <strain evidence="5">CBS 578.67</strain>
    </source>
</reference>
<name>A0A485LE69_9STRA</name>
<dbReference type="Proteomes" id="UP000332933">
    <property type="component" value="Unassembled WGS sequence"/>
</dbReference>
<dbReference type="SMART" id="SM00355">
    <property type="entry name" value="ZnF_C2H2"/>
    <property type="match status" value="2"/>
</dbReference>
<dbReference type="EMBL" id="VJMH01006520">
    <property type="protein sequence ID" value="KAF0689147.1"/>
    <property type="molecule type" value="Genomic_DNA"/>
</dbReference>
<dbReference type="EMBL" id="CAADRA010006541">
    <property type="protein sequence ID" value="VFT96133.1"/>
    <property type="molecule type" value="Genomic_DNA"/>
</dbReference>
<accession>A0A485LE69</accession>
<keyword evidence="1" id="KW-0863">Zinc-finger</keyword>
<dbReference type="Gene3D" id="3.30.1370.210">
    <property type="match status" value="1"/>
</dbReference>
<dbReference type="OrthoDB" id="1914176at2759"/>
<dbReference type="SUPFAM" id="SSF57667">
    <property type="entry name" value="beta-beta-alpha zinc fingers"/>
    <property type="match status" value="1"/>
</dbReference>
<dbReference type="Pfam" id="PF12874">
    <property type="entry name" value="zf-met"/>
    <property type="match status" value="1"/>
</dbReference>
<dbReference type="GO" id="GO:0008270">
    <property type="term" value="F:zinc ion binding"/>
    <property type="evidence" value="ECO:0007669"/>
    <property type="project" value="UniProtKB-KW"/>
</dbReference>
<sequence length="246" mass="26813">MGEKRGRDVVPIAKRLQQSADLPFAAKAKTDDLEDQIKQLEAQLESSDSSSDEDDDEDDDEDSTPAILNLSVYQHEAVPALPAELLPKASCQSSNVSTHKSKAAPAAPAPKIVGKVPFACKPCGFVGKDLADFQQHKASAAHGAIAQVPLSCKLCSKDFTSADQLAEHKQGKWHLMRKRTKKEHFAPVRVCYDFLRGNCFRGDTCSFGHAETNAKKQKVEKPKRACAQFKAGACKFGDKCIFAHSN</sequence>
<organism evidence="6 7">
    <name type="scientific">Aphanomyces stellatus</name>
    <dbReference type="NCBI Taxonomy" id="120398"/>
    <lineage>
        <taxon>Eukaryota</taxon>
        <taxon>Sar</taxon>
        <taxon>Stramenopiles</taxon>
        <taxon>Oomycota</taxon>
        <taxon>Saprolegniomycetes</taxon>
        <taxon>Saprolegniales</taxon>
        <taxon>Verrucalvaceae</taxon>
        <taxon>Aphanomyces</taxon>
    </lineage>
</organism>
<evidence type="ECO:0000313" key="7">
    <source>
        <dbReference type="Proteomes" id="UP000332933"/>
    </source>
</evidence>
<feature type="domain" description="C2H2-type" evidence="4">
    <location>
        <begin position="150"/>
        <end position="179"/>
    </location>
</feature>
<evidence type="ECO:0000259" key="4">
    <source>
        <dbReference type="PROSITE" id="PS50157"/>
    </source>
</evidence>